<feature type="compositionally biased region" description="Basic and acidic residues" evidence="1">
    <location>
        <begin position="141"/>
        <end position="153"/>
    </location>
</feature>
<dbReference type="Proteomes" id="UP001281761">
    <property type="component" value="Unassembled WGS sequence"/>
</dbReference>
<feature type="region of interest" description="Disordered" evidence="1">
    <location>
        <begin position="230"/>
        <end position="251"/>
    </location>
</feature>
<feature type="region of interest" description="Disordered" evidence="1">
    <location>
        <begin position="117"/>
        <end position="153"/>
    </location>
</feature>
<evidence type="ECO:0000256" key="1">
    <source>
        <dbReference type="SAM" id="MobiDB-lite"/>
    </source>
</evidence>
<feature type="compositionally biased region" description="Basic and acidic residues" evidence="1">
    <location>
        <begin position="117"/>
        <end position="129"/>
    </location>
</feature>
<evidence type="ECO:0000313" key="2">
    <source>
        <dbReference type="EMBL" id="KAK2963805.1"/>
    </source>
</evidence>
<accession>A0ABQ9YJ63</accession>
<organism evidence="2 3">
    <name type="scientific">Blattamonas nauphoetae</name>
    <dbReference type="NCBI Taxonomy" id="2049346"/>
    <lineage>
        <taxon>Eukaryota</taxon>
        <taxon>Metamonada</taxon>
        <taxon>Preaxostyla</taxon>
        <taxon>Oxymonadida</taxon>
        <taxon>Blattamonas</taxon>
    </lineage>
</organism>
<proteinExistence type="predicted"/>
<reference evidence="2 3" key="1">
    <citation type="journal article" date="2022" name="bioRxiv">
        <title>Genomics of Preaxostyla Flagellates Illuminates Evolutionary Transitions and the Path Towards Mitochondrial Loss.</title>
        <authorList>
            <person name="Novak L.V.F."/>
            <person name="Treitli S.C."/>
            <person name="Pyrih J."/>
            <person name="Halakuc P."/>
            <person name="Pipaliya S.V."/>
            <person name="Vacek V."/>
            <person name="Brzon O."/>
            <person name="Soukal P."/>
            <person name="Eme L."/>
            <person name="Dacks J.B."/>
            <person name="Karnkowska A."/>
            <person name="Elias M."/>
            <person name="Hampl V."/>
        </authorList>
    </citation>
    <scope>NUCLEOTIDE SEQUENCE [LARGE SCALE GENOMIC DNA]</scope>
    <source>
        <strain evidence="2">NAU3</strain>
        <tissue evidence="2">Gut</tissue>
    </source>
</reference>
<sequence length="251" mass="27731">MSDCLTMRSNLFINSFVPFFGNAALCLDNLNELRASPSSSLLTIAVFCGGLTVLFDCIHLLSGCDEDVSSSKGHREHQVLMRVWLAVVNVFHLSLHSGSEGRHSAAAEIDAGEYAEHTTRRGVGRDRPTARIGGADCGAEGQKDDTSSEPRDGAAVVDCEHFRYGKRSRHVALNHPEPKWNRVRSEDVCQLGASSLDLSVPNEWHMLGESIKTLRMLVELARDSEWIILVPNDTPDKESDDEQGDEKKEEK</sequence>
<keyword evidence="3" id="KW-1185">Reference proteome</keyword>
<protein>
    <submittedName>
        <fullName evidence="2">Uncharacterized protein</fullName>
    </submittedName>
</protein>
<dbReference type="EMBL" id="JARBJD010000005">
    <property type="protein sequence ID" value="KAK2963805.1"/>
    <property type="molecule type" value="Genomic_DNA"/>
</dbReference>
<comment type="caution">
    <text evidence="2">The sequence shown here is derived from an EMBL/GenBank/DDBJ whole genome shotgun (WGS) entry which is preliminary data.</text>
</comment>
<name>A0ABQ9YJ63_9EUKA</name>
<evidence type="ECO:0000313" key="3">
    <source>
        <dbReference type="Proteomes" id="UP001281761"/>
    </source>
</evidence>
<gene>
    <name evidence="2" type="ORF">BLNAU_1374</name>
</gene>